<accession>A0A3N2AUS6</accession>
<dbReference type="PANTHER" id="PTHR30466">
    <property type="entry name" value="FLAVIN REDUCTASE"/>
    <property type="match status" value="1"/>
</dbReference>
<dbReference type="InterPro" id="IPR002563">
    <property type="entry name" value="Flavin_Rdtase-like_dom"/>
</dbReference>
<dbReference type="GO" id="GO:0010181">
    <property type="term" value="F:FMN binding"/>
    <property type="evidence" value="ECO:0007669"/>
    <property type="project" value="InterPro"/>
</dbReference>
<dbReference type="SMART" id="SM00903">
    <property type="entry name" value="Flavin_Reduct"/>
    <property type="match status" value="1"/>
</dbReference>
<comment type="caution">
    <text evidence="3">The sequence shown here is derived from an EMBL/GenBank/DDBJ whole genome shotgun (WGS) entry which is preliminary data.</text>
</comment>
<keyword evidence="4" id="KW-1185">Reference proteome</keyword>
<dbReference type="PANTHER" id="PTHR30466:SF1">
    <property type="entry name" value="FMN REDUCTASE (NADH) RUTF"/>
    <property type="match status" value="1"/>
</dbReference>
<evidence type="ECO:0000259" key="2">
    <source>
        <dbReference type="SMART" id="SM00903"/>
    </source>
</evidence>
<dbReference type="InterPro" id="IPR050268">
    <property type="entry name" value="NADH-dep_flavin_reductase"/>
</dbReference>
<evidence type="ECO:0000313" key="3">
    <source>
        <dbReference type="EMBL" id="ROR66705.1"/>
    </source>
</evidence>
<proteinExistence type="predicted"/>
<dbReference type="Proteomes" id="UP000275456">
    <property type="component" value="Unassembled WGS sequence"/>
</dbReference>
<dbReference type="InterPro" id="IPR012349">
    <property type="entry name" value="Split_barrel_FMN-bd"/>
</dbReference>
<dbReference type="AlphaFoldDB" id="A0A3N2AUS6"/>
<organism evidence="3 4">
    <name type="scientific">Agrococcus jenensis</name>
    <dbReference type="NCBI Taxonomy" id="46353"/>
    <lineage>
        <taxon>Bacteria</taxon>
        <taxon>Bacillati</taxon>
        <taxon>Actinomycetota</taxon>
        <taxon>Actinomycetes</taxon>
        <taxon>Micrococcales</taxon>
        <taxon>Microbacteriaceae</taxon>
        <taxon>Agrococcus</taxon>
    </lineage>
</organism>
<dbReference type="Pfam" id="PF01613">
    <property type="entry name" value="Flavin_Reduct"/>
    <property type="match status" value="1"/>
</dbReference>
<protein>
    <submittedName>
        <fullName evidence="3">Flavin reductase (DIM6/NTAB) family NADH-FMN oxidoreductase RutF</fullName>
    </submittedName>
</protein>
<evidence type="ECO:0000313" key="4">
    <source>
        <dbReference type="Proteomes" id="UP000275456"/>
    </source>
</evidence>
<dbReference type="GO" id="GO:0006208">
    <property type="term" value="P:pyrimidine nucleobase catabolic process"/>
    <property type="evidence" value="ECO:0007669"/>
    <property type="project" value="TreeGrafter"/>
</dbReference>
<dbReference type="OrthoDB" id="8901155at2"/>
<keyword evidence="1" id="KW-0560">Oxidoreductase</keyword>
<dbReference type="RefSeq" id="WP_123697662.1">
    <property type="nucleotide sequence ID" value="NZ_RKHJ01000001.1"/>
</dbReference>
<dbReference type="SUPFAM" id="SSF50475">
    <property type="entry name" value="FMN-binding split barrel"/>
    <property type="match status" value="1"/>
</dbReference>
<dbReference type="Gene3D" id="2.30.110.10">
    <property type="entry name" value="Electron Transport, Fmn-binding Protein, Chain A"/>
    <property type="match status" value="1"/>
</dbReference>
<name>A0A3N2AUS6_9MICO</name>
<gene>
    <name evidence="3" type="ORF">EDD26_2099</name>
</gene>
<feature type="domain" description="Flavin reductase like" evidence="2">
    <location>
        <begin position="28"/>
        <end position="172"/>
    </location>
</feature>
<dbReference type="EMBL" id="RKHJ01000001">
    <property type="protein sequence ID" value="ROR66705.1"/>
    <property type="molecule type" value="Genomic_DNA"/>
</dbReference>
<evidence type="ECO:0000256" key="1">
    <source>
        <dbReference type="ARBA" id="ARBA00023002"/>
    </source>
</evidence>
<sequence length="186" mass="19831">MGRETPHQHAQSPTVEAVLDQHRYRAIFRQHAAAVAVVTLDGPTGPVGFTATSVISVSASPPVLAFSVAGTSSSWPALSTAETVVVNFLSADQADVSARFATPGIDRFADRGWDRLPTGEPVLHGVRARVRARVLDRIPAGSSFLVTLLGLDSDAPRRDARPLIYLDRTYPLLQSQGTDHPASAVD</sequence>
<reference evidence="3 4" key="1">
    <citation type="submission" date="2018-11" db="EMBL/GenBank/DDBJ databases">
        <title>Sequencing the genomes of 1000 actinobacteria strains.</title>
        <authorList>
            <person name="Klenk H.-P."/>
        </authorList>
    </citation>
    <scope>NUCLEOTIDE SEQUENCE [LARGE SCALE GENOMIC DNA]</scope>
    <source>
        <strain evidence="3 4">DSM 9580</strain>
    </source>
</reference>
<dbReference type="GO" id="GO:0042602">
    <property type="term" value="F:riboflavin reductase (NADPH) activity"/>
    <property type="evidence" value="ECO:0007669"/>
    <property type="project" value="TreeGrafter"/>
</dbReference>